<dbReference type="Gene3D" id="1.10.287.130">
    <property type="match status" value="1"/>
</dbReference>
<dbReference type="PROSITE" id="PS50112">
    <property type="entry name" value="PAS"/>
    <property type="match status" value="6"/>
</dbReference>
<evidence type="ECO:0000313" key="12">
    <source>
        <dbReference type="EMBL" id="MEP0863964.1"/>
    </source>
</evidence>
<dbReference type="PANTHER" id="PTHR43304">
    <property type="entry name" value="PHYTOCHROME-LIKE PROTEIN CPH1"/>
    <property type="match status" value="1"/>
</dbReference>
<feature type="domain" description="PAC" evidence="11">
    <location>
        <begin position="895"/>
        <end position="947"/>
    </location>
</feature>
<dbReference type="InterPro" id="IPR003594">
    <property type="entry name" value="HATPase_dom"/>
</dbReference>
<evidence type="ECO:0000259" key="9">
    <source>
        <dbReference type="PROSITE" id="PS50109"/>
    </source>
</evidence>
<evidence type="ECO:0000256" key="1">
    <source>
        <dbReference type="ARBA" id="ARBA00000085"/>
    </source>
</evidence>
<feature type="domain" description="PAC" evidence="11">
    <location>
        <begin position="733"/>
        <end position="786"/>
    </location>
</feature>
<dbReference type="InterPro" id="IPR001610">
    <property type="entry name" value="PAC"/>
</dbReference>
<keyword evidence="6" id="KW-0902">Two-component regulatory system</keyword>
<feature type="domain" description="PAS" evidence="10">
    <location>
        <begin position="662"/>
        <end position="740"/>
    </location>
</feature>
<feature type="transmembrane region" description="Helical" evidence="8">
    <location>
        <begin position="248"/>
        <end position="267"/>
    </location>
</feature>
<dbReference type="InterPro" id="IPR003661">
    <property type="entry name" value="HisK_dim/P_dom"/>
</dbReference>
<dbReference type="NCBIfam" id="TIGR00229">
    <property type="entry name" value="sensory_box"/>
    <property type="match status" value="6"/>
</dbReference>
<dbReference type="Pfam" id="PF02518">
    <property type="entry name" value="HATPase_c"/>
    <property type="match status" value="1"/>
</dbReference>
<name>A0ABV0JLQ6_9CYAN</name>
<dbReference type="EC" id="2.7.13.3" evidence="2"/>
<feature type="transmembrane region" description="Helical" evidence="8">
    <location>
        <begin position="175"/>
        <end position="195"/>
    </location>
</feature>
<feature type="domain" description="PAC" evidence="11">
    <location>
        <begin position="430"/>
        <end position="482"/>
    </location>
</feature>
<dbReference type="InterPro" id="IPR052162">
    <property type="entry name" value="Sensor_kinase/Photoreceptor"/>
</dbReference>
<comment type="caution">
    <text evidence="12">The sequence shown here is derived from an EMBL/GenBank/DDBJ whole genome shotgun (WGS) entry which is preliminary data.</text>
</comment>
<feature type="coiled-coil region" evidence="7">
    <location>
        <begin position="296"/>
        <end position="366"/>
    </location>
</feature>
<dbReference type="PANTHER" id="PTHR43304:SF1">
    <property type="entry name" value="PAC DOMAIN-CONTAINING PROTEIN"/>
    <property type="match status" value="1"/>
</dbReference>
<feature type="domain" description="PAS" evidence="10">
    <location>
        <begin position="356"/>
        <end position="418"/>
    </location>
</feature>
<dbReference type="SUPFAM" id="SSF47384">
    <property type="entry name" value="Homodimeric domain of signal transducing histidine kinase"/>
    <property type="match status" value="1"/>
</dbReference>
<dbReference type="InterPro" id="IPR036890">
    <property type="entry name" value="HATPase_C_sf"/>
</dbReference>
<keyword evidence="8" id="KW-0812">Transmembrane</keyword>
<dbReference type="SUPFAM" id="SSF55785">
    <property type="entry name" value="PYP-like sensor domain (PAS domain)"/>
    <property type="match status" value="6"/>
</dbReference>
<keyword evidence="5" id="KW-0418">Kinase</keyword>
<evidence type="ECO:0000256" key="5">
    <source>
        <dbReference type="ARBA" id="ARBA00022777"/>
    </source>
</evidence>
<feature type="domain" description="PAS" evidence="10">
    <location>
        <begin position="819"/>
        <end position="893"/>
    </location>
</feature>
<feature type="transmembrane region" description="Helical" evidence="8">
    <location>
        <begin position="97"/>
        <end position="119"/>
    </location>
</feature>
<feature type="transmembrane region" description="Helical" evidence="8">
    <location>
        <begin position="279"/>
        <end position="297"/>
    </location>
</feature>
<dbReference type="SMART" id="SM00387">
    <property type="entry name" value="HATPase_c"/>
    <property type="match status" value="1"/>
</dbReference>
<evidence type="ECO:0000313" key="13">
    <source>
        <dbReference type="Proteomes" id="UP001442494"/>
    </source>
</evidence>
<dbReference type="InterPro" id="IPR004358">
    <property type="entry name" value="Sig_transdc_His_kin-like_C"/>
</dbReference>
<keyword evidence="7" id="KW-0175">Coiled coil</keyword>
<feature type="domain" description="PAS" evidence="10">
    <location>
        <begin position="962"/>
        <end position="1032"/>
    </location>
</feature>
<evidence type="ECO:0000256" key="8">
    <source>
        <dbReference type="SAM" id="Phobius"/>
    </source>
</evidence>
<gene>
    <name evidence="12" type="ORF">NDI37_05745</name>
</gene>
<dbReference type="PROSITE" id="PS50109">
    <property type="entry name" value="HIS_KIN"/>
    <property type="match status" value="1"/>
</dbReference>
<feature type="transmembrane region" description="Helical" evidence="8">
    <location>
        <begin position="21"/>
        <end position="41"/>
    </location>
</feature>
<evidence type="ECO:0000256" key="2">
    <source>
        <dbReference type="ARBA" id="ARBA00012438"/>
    </source>
</evidence>
<dbReference type="InterPro" id="IPR035965">
    <property type="entry name" value="PAS-like_dom_sf"/>
</dbReference>
<evidence type="ECO:0000259" key="10">
    <source>
        <dbReference type="PROSITE" id="PS50112"/>
    </source>
</evidence>
<evidence type="ECO:0000256" key="6">
    <source>
        <dbReference type="ARBA" id="ARBA00023012"/>
    </source>
</evidence>
<dbReference type="PRINTS" id="PR00344">
    <property type="entry name" value="BCTRLSENSOR"/>
</dbReference>
<dbReference type="SMART" id="SM00091">
    <property type="entry name" value="PAS"/>
    <property type="match status" value="6"/>
</dbReference>
<sequence length="1446" mass="164527">MQLTNSRLSKYLQSISQAASIIVFGIGCFVIIGWILDITILKSVFAGFVTMKANTALLFILAGASLYKEGKRRKVKMNNLEIGGFSKVNSQEPRVPIYHLILPFVVALIGLLTLIQYGFNVDFGIDQLLIKESANAIHSFAPGRMAFNTALNCFILGVAQILLLRKRPNYHFAQVLSIAAFLVAWLAFLGYLYGISSFYGISVYTKIALHSAIAFMLLSMGILFACPDKGLMAVITSNNAGGMMARRLSLAVILIPPILSWFILIGYRHDKVNAEEGFTVIGVMNLVIFSILIWGNAKSLNTIDEQRQKAEEELRQLNAELEERIERNMTELKRSNEQLASEIVERQQALVALQESEERFRQITNNIREVFWMSDPDKNKIIYINPAYEEVWGRTRESLYEQPKSFVDAIHEEDRDRILADFAKQGSGEYDEQYRIIQPNGQQRWIRDRAFPVHNAQGEVYRIVGIAEDISDRKQAESALRKATEELEIRVHQRTAELALANADLQEQIQERKAAEAALQRTTSLQRAILDGANYTIISTSLDGTILTFNRAAEALLGYAAEEVVGKTTPAIFHDTEELKQRSLLLGEQAEQFPLFEVLIAKARLGEPDEQEWTYICKDGRSSRMLLSVTALHDAEGNITGVLGIGSDITESKKAQEELRESQQRLQAILDNSPAIIYLTDTQNKYQLINRRYEELFQMTKEQIIGKSLYDIWPLEIADQFAKNNLDVLQATTSLEIEESVPHGGEIHTYLSIKFPLYDSSGVPYAVCGISTDITQRKQAQEALQKLNGELESRVKERTSELTLANEYLKIEILERQIVEERLQHLLTSSPAVIYSCKASNDYGATFISDNVVSQLGYEAREFIEDSSFWINHIHPEDRPDILAGLSNLFEQGHHNHEYRFLHPDGSYHWMHDELKLVQDEAGNPIEIVGSWWDITERKLSEQERAELLLREQAARELAQANEQRYRSLAEAMPQIVFSAQPDGSCDYFNQRWVDYTGLTLQESLGYKWVSAVHPDDRQQIRRDWYHAVGRGISYEGEHRLKRSLDGQYRWHLNRIVPVRENDGQIVKWLGTSTDIHDRKQMESALRESEGRFRRVVDSNMIGINFWDVFGNVTEANDAFLGMIGYTREDLLSGKVLWKDMTPVEYKELDEQKLLEVAATGICTPFEKEFIRADGRRVPVLIGGALLEENEYQGVCYIIDITERKQMEETLSKQAQELARSNAELEEFAYVASHDLQEPLRMVASYTQLLSRRYKGKLDEDADEFITFAVDGANRMQRLIKDLLEYSRVGTRGNEFDPVECEDVLHEAIANLEFAIDESNAIITYDPLPTVRGDSTQLGQLLQNLIGNAIKFRQDTHPRIHIGVQPTENEWIFSVRDNGIGLNPQECDRIFVIFQRLHAREAYPGTGIGLAICKKIVERHGGQIWVESQVGQGSVFYFTIPRTGVH</sequence>
<dbReference type="SMART" id="SM00388">
    <property type="entry name" value="HisKA"/>
    <property type="match status" value="1"/>
</dbReference>
<dbReference type="Pfam" id="PF00512">
    <property type="entry name" value="HisKA"/>
    <property type="match status" value="1"/>
</dbReference>
<dbReference type="InterPro" id="IPR013767">
    <property type="entry name" value="PAS_fold"/>
</dbReference>
<feature type="domain" description="PAS" evidence="10">
    <location>
        <begin position="522"/>
        <end position="568"/>
    </location>
</feature>
<dbReference type="CDD" id="cd16921">
    <property type="entry name" value="HATPase_FilI-like"/>
    <property type="match status" value="1"/>
</dbReference>
<dbReference type="InterPro" id="IPR000700">
    <property type="entry name" value="PAS-assoc_C"/>
</dbReference>
<evidence type="ECO:0000256" key="7">
    <source>
        <dbReference type="SAM" id="Coils"/>
    </source>
</evidence>
<dbReference type="RefSeq" id="WP_190417686.1">
    <property type="nucleotide sequence ID" value="NZ_JAMPKK010000008.1"/>
</dbReference>
<feature type="domain" description="PAC" evidence="11">
    <location>
        <begin position="1164"/>
        <end position="1213"/>
    </location>
</feature>
<feature type="domain" description="PAC" evidence="11">
    <location>
        <begin position="609"/>
        <end position="661"/>
    </location>
</feature>
<dbReference type="CDD" id="cd00130">
    <property type="entry name" value="PAS"/>
    <property type="match status" value="6"/>
</dbReference>
<dbReference type="Pfam" id="PF13426">
    <property type="entry name" value="PAS_9"/>
    <property type="match status" value="1"/>
</dbReference>
<reference evidence="12 13" key="1">
    <citation type="submission" date="2022-04" db="EMBL/GenBank/DDBJ databases">
        <title>Positive selection, recombination, and allopatry shape intraspecific diversity of widespread and dominant cyanobacteria.</title>
        <authorList>
            <person name="Wei J."/>
            <person name="Shu W."/>
            <person name="Hu C."/>
        </authorList>
    </citation>
    <scope>NUCLEOTIDE SEQUENCE [LARGE SCALE GENOMIC DNA]</scope>
    <source>
        <strain evidence="12 13">GB2-A5</strain>
    </source>
</reference>
<dbReference type="InterPro" id="IPR013656">
    <property type="entry name" value="PAS_4"/>
</dbReference>
<feature type="transmembrane region" description="Helical" evidence="8">
    <location>
        <begin position="207"/>
        <end position="227"/>
    </location>
</feature>
<dbReference type="SUPFAM" id="SSF55874">
    <property type="entry name" value="ATPase domain of HSP90 chaperone/DNA topoisomerase II/histidine kinase"/>
    <property type="match status" value="1"/>
</dbReference>
<comment type="catalytic activity">
    <reaction evidence="1">
        <text>ATP + protein L-histidine = ADP + protein N-phospho-L-histidine.</text>
        <dbReference type="EC" id="2.7.13.3"/>
    </reaction>
</comment>
<keyword evidence="8" id="KW-0472">Membrane</keyword>
<keyword evidence="8" id="KW-1133">Transmembrane helix</keyword>
<dbReference type="Pfam" id="PF08448">
    <property type="entry name" value="PAS_4"/>
    <property type="match status" value="1"/>
</dbReference>
<organism evidence="12 13">
    <name type="scientific">Funiculus sociatus GB2-A5</name>
    <dbReference type="NCBI Taxonomy" id="2933946"/>
    <lineage>
        <taxon>Bacteria</taxon>
        <taxon>Bacillati</taxon>
        <taxon>Cyanobacteriota</taxon>
        <taxon>Cyanophyceae</taxon>
        <taxon>Coleofasciculales</taxon>
        <taxon>Coleofasciculaceae</taxon>
        <taxon>Funiculus</taxon>
    </lineage>
</organism>
<dbReference type="SMART" id="SM00086">
    <property type="entry name" value="PAC"/>
    <property type="match status" value="6"/>
</dbReference>
<dbReference type="Pfam" id="PF00989">
    <property type="entry name" value="PAS"/>
    <property type="match status" value="1"/>
</dbReference>
<feature type="domain" description="PAS" evidence="10">
    <location>
        <begin position="1089"/>
        <end position="1161"/>
    </location>
</feature>
<dbReference type="InterPro" id="IPR036097">
    <property type="entry name" value="HisK_dim/P_sf"/>
</dbReference>
<proteinExistence type="predicted"/>
<dbReference type="Gene3D" id="3.30.565.10">
    <property type="entry name" value="Histidine kinase-like ATPase, C-terminal domain"/>
    <property type="match status" value="1"/>
</dbReference>
<dbReference type="Gene3D" id="3.30.450.20">
    <property type="entry name" value="PAS domain"/>
    <property type="match status" value="6"/>
</dbReference>
<evidence type="ECO:0000259" key="11">
    <source>
        <dbReference type="PROSITE" id="PS50113"/>
    </source>
</evidence>
<keyword evidence="4" id="KW-0808">Transferase</keyword>
<accession>A0ABV0JLQ6</accession>
<feature type="coiled-coil region" evidence="7">
    <location>
        <begin position="466"/>
        <end position="525"/>
    </location>
</feature>
<feature type="domain" description="PAC" evidence="11">
    <location>
        <begin position="1035"/>
        <end position="1088"/>
    </location>
</feature>
<dbReference type="Pfam" id="PF08447">
    <property type="entry name" value="PAS_3"/>
    <property type="match status" value="3"/>
</dbReference>
<dbReference type="InterPro" id="IPR000014">
    <property type="entry name" value="PAS"/>
</dbReference>
<evidence type="ECO:0000256" key="4">
    <source>
        <dbReference type="ARBA" id="ARBA00022679"/>
    </source>
</evidence>
<feature type="domain" description="Histidine kinase" evidence="9">
    <location>
        <begin position="1231"/>
        <end position="1444"/>
    </location>
</feature>
<evidence type="ECO:0000256" key="3">
    <source>
        <dbReference type="ARBA" id="ARBA00022553"/>
    </source>
</evidence>
<dbReference type="Proteomes" id="UP001442494">
    <property type="component" value="Unassembled WGS sequence"/>
</dbReference>
<keyword evidence="13" id="KW-1185">Reference proteome</keyword>
<dbReference type="PROSITE" id="PS51257">
    <property type="entry name" value="PROKAR_LIPOPROTEIN"/>
    <property type="match status" value="1"/>
</dbReference>
<protein>
    <recommendedName>
        <fullName evidence="2">histidine kinase</fullName>
        <ecNumber evidence="2">2.7.13.3</ecNumber>
    </recommendedName>
</protein>
<dbReference type="CDD" id="cd00082">
    <property type="entry name" value="HisKA"/>
    <property type="match status" value="1"/>
</dbReference>
<keyword evidence="3" id="KW-0597">Phosphoprotein</keyword>
<dbReference type="InterPro" id="IPR005467">
    <property type="entry name" value="His_kinase_dom"/>
</dbReference>
<dbReference type="InterPro" id="IPR013655">
    <property type="entry name" value="PAS_fold_3"/>
</dbReference>
<feature type="transmembrane region" description="Helical" evidence="8">
    <location>
        <begin position="47"/>
        <end position="67"/>
    </location>
</feature>
<dbReference type="EMBL" id="JAMPKK010000008">
    <property type="protein sequence ID" value="MEP0863964.1"/>
    <property type="molecule type" value="Genomic_DNA"/>
</dbReference>
<dbReference type="PROSITE" id="PS50113">
    <property type="entry name" value="PAC"/>
    <property type="match status" value="6"/>
</dbReference>